<reference evidence="3" key="2">
    <citation type="submission" date="2025-08" db="UniProtKB">
        <authorList>
            <consortium name="RefSeq"/>
        </authorList>
    </citation>
    <scope>IDENTIFICATION</scope>
    <source>
        <tissue evidence="3">Leaf</tissue>
    </source>
</reference>
<reference evidence="2" key="1">
    <citation type="journal article" date="2014" name="Nat. Commun.">
        <title>The emerging biofuel crop Camelina sativa retains a highly undifferentiated hexaploid genome structure.</title>
        <authorList>
            <person name="Kagale S."/>
            <person name="Koh C."/>
            <person name="Nixon J."/>
            <person name="Bollina V."/>
            <person name="Clarke W.E."/>
            <person name="Tuteja R."/>
            <person name="Spillane C."/>
            <person name="Robinson S.J."/>
            <person name="Links M.G."/>
            <person name="Clarke C."/>
            <person name="Higgins E.E."/>
            <person name="Huebert T."/>
            <person name="Sharpe A.G."/>
            <person name="Parkin I.A."/>
        </authorList>
    </citation>
    <scope>NUCLEOTIDE SEQUENCE [LARGE SCALE GENOMIC DNA]</scope>
    <source>
        <strain evidence="2">cv. DH55</strain>
    </source>
</reference>
<dbReference type="InterPro" id="IPR006566">
    <property type="entry name" value="FBD"/>
</dbReference>
<dbReference type="InterPro" id="IPR001810">
    <property type="entry name" value="F-box_dom"/>
</dbReference>
<dbReference type="Pfam" id="PF00646">
    <property type="entry name" value="F-box"/>
    <property type="match status" value="1"/>
</dbReference>
<dbReference type="InterPro" id="IPR055294">
    <property type="entry name" value="FBL60-like"/>
</dbReference>
<organism evidence="2 3">
    <name type="scientific">Camelina sativa</name>
    <name type="common">False flax</name>
    <name type="synonym">Myagrum sativum</name>
    <dbReference type="NCBI Taxonomy" id="90675"/>
    <lineage>
        <taxon>Eukaryota</taxon>
        <taxon>Viridiplantae</taxon>
        <taxon>Streptophyta</taxon>
        <taxon>Embryophyta</taxon>
        <taxon>Tracheophyta</taxon>
        <taxon>Spermatophyta</taxon>
        <taxon>Magnoliopsida</taxon>
        <taxon>eudicotyledons</taxon>
        <taxon>Gunneridae</taxon>
        <taxon>Pentapetalae</taxon>
        <taxon>rosids</taxon>
        <taxon>malvids</taxon>
        <taxon>Brassicales</taxon>
        <taxon>Brassicaceae</taxon>
        <taxon>Camelineae</taxon>
        <taxon>Camelina</taxon>
    </lineage>
</organism>
<dbReference type="Pfam" id="PF24758">
    <property type="entry name" value="LRR_At5g56370"/>
    <property type="match status" value="1"/>
</dbReference>
<feature type="domain" description="F-box" evidence="1">
    <location>
        <begin position="1"/>
        <end position="37"/>
    </location>
</feature>
<gene>
    <name evidence="3" type="primary">LOC104737992</name>
</gene>
<dbReference type="SUPFAM" id="SSF52047">
    <property type="entry name" value="RNI-like"/>
    <property type="match status" value="1"/>
</dbReference>
<dbReference type="Gene3D" id="3.80.10.10">
    <property type="entry name" value="Ribonuclease Inhibitor"/>
    <property type="match status" value="1"/>
</dbReference>
<dbReference type="InterPro" id="IPR032675">
    <property type="entry name" value="LRR_dom_sf"/>
</dbReference>
<dbReference type="InterPro" id="IPR055411">
    <property type="entry name" value="LRR_FXL15/At3g58940/PEG3-like"/>
</dbReference>
<dbReference type="SUPFAM" id="SSF81383">
    <property type="entry name" value="F-box domain"/>
    <property type="match status" value="1"/>
</dbReference>
<dbReference type="InterPro" id="IPR036047">
    <property type="entry name" value="F-box-like_dom_sf"/>
</dbReference>
<dbReference type="GeneID" id="104737992"/>
<keyword evidence="2" id="KW-1185">Reference proteome</keyword>
<evidence type="ECO:0000259" key="1">
    <source>
        <dbReference type="PROSITE" id="PS50181"/>
    </source>
</evidence>
<dbReference type="RefSeq" id="XP_010456534.1">
    <property type="nucleotide sequence ID" value="XM_010458232.1"/>
</dbReference>
<accession>A0ABM0VI57</accession>
<dbReference type="PANTHER" id="PTHR31293:SF12">
    <property type="entry name" value="RNI-LIKE SUPERFAMILY PROTEIN"/>
    <property type="match status" value="1"/>
</dbReference>
<proteinExistence type="predicted"/>
<evidence type="ECO:0000313" key="3">
    <source>
        <dbReference type="RefSeq" id="XP_010456534.1"/>
    </source>
</evidence>
<dbReference type="PANTHER" id="PTHR31293">
    <property type="entry name" value="RNI-LIKE SUPERFAMILY PROTEIN"/>
    <property type="match status" value="1"/>
</dbReference>
<name>A0ABM0VI57_CAMSA</name>
<sequence length="431" mass="48674">MDRISDLPDGIVIRILSFLSIDEAASTSVLSKRWRDMFAFTPHLHLSLTKPRKFLPFVDHRRYFMDFVDRVLAVSGNSAIKSFTLKCRLGVGSAHTNRWICNVLNRGVLDLHLDAKAHDPLIFEVFACKTLVKLKLTRFEIPMLPVNASLPALKIISLHFVKFYNLDAFEKLISACPLLEELIMIYIAWELWKCSHIFSCPTLKRLTIGCIGFSVELGSMSFDNPNLVYLEYSDFVQLRYPVVNLDSLVEAKLGLTMKEGGPDNCDPSNLITGLRNVEILNLLCPETVEIYGIFHEAMPVFANLLHLTITSEVDFCSSVSSLPSLLKKAPNLHTLVIKGFLRHDNPVSDCECFLGCSRLSSCPVKVLEITEYEGSIKELDQMKRFLEELSCLELVKVCAPAKDDKEKLRLSTDLLMLCRASSKCEIKVEFS</sequence>
<evidence type="ECO:0000313" key="2">
    <source>
        <dbReference type="Proteomes" id="UP000694864"/>
    </source>
</evidence>
<dbReference type="Proteomes" id="UP000694864">
    <property type="component" value="Chromosome 13"/>
</dbReference>
<dbReference type="Gene3D" id="1.20.1280.50">
    <property type="match status" value="1"/>
</dbReference>
<dbReference type="SMART" id="SM00579">
    <property type="entry name" value="FBD"/>
    <property type="match status" value="1"/>
</dbReference>
<protein>
    <submittedName>
        <fullName evidence="3">F-box/LRR-repeat protein At3g58980-like</fullName>
    </submittedName>
</protein>
<dbReference type="PROSITE" id="PS50181">
    <property type="entry name" value="FBOX"/>
    <property type="match status" value="1"/>
</dbReference>